<reference evidence="1" key="2">
    <citation type="journal article" date="2015" name="Data Brief">
        <title>Shoot transcriptome of the giant reed, Arundo donax.</title>
        <authorList>
            <person name="Barrero R.A."/>
            <person name="Guerrero F.D."/>
            <person name="Moolhuijzen P."/>
            <person name="Goolsby J.A."/>
            <person name="Tidwell J."/>
            <person name="Bellgard S.E."/>
            <person name="Bellgard M.I."/>
        </authorList>
    </citation>
    <scope>NUCLEOTIDE SEQUENCE</scope>
    <source>
        <tissue evidence="1">Shoot tissue taken approximately 20 cm above the soil surface</tissue>
    </source>
</reference>
<sequence>MLLLQREACVLATCK</sequence>
<reference evidence="1" key="1">
    <citation type="submission" date="2014-09" db="EMBL/GenBank/DDBJ databases">
        <authorList>
            <person name="Magalhaes I.L.F."/>
            <person name="Oliveira U."/>
            <person name="Santos F.R."/>
            <person name="Vidigal T.H.D.A."/>
            <person name="Brescovit A.D."/>
            <person name="Santos A.J."/>
        </authorList>
    </citation>
    <scope>NUCLEOTIDE SEQUENCE</scope>
    <source>
        <tissue evidence="1">Shoot tissue taken approximately 20 cm above the soil surface</tissue>
    </source>
</reference>
<protein>
    <submittedName>
        <fullName evidence="1">Uncharacterized protein</fullName>
    </submittedName>
</protein>
<dbReference type="EMBL" id="GBRH01250516">
    <property type="protein sequence ID" value="JAD47379.1"/>
    <property type="molecule type" value="Transcribed_RNA"/>
</dbReference>
<accession>A0A0A9A6Q5</accession>
<proteinExistence type="predicted"/>
<organism evidence="1">
    <name type="scientific">Arundo donax</name>
    <name type="common">Giant reed</name>
    <name type="synonym">Donax arundinaceus</name>
    <dbReference type="NCBI Taxonomy" id="35708"/>
    <lineage>
        <taxon>Eukaryota</taxon>
        <taxon>Viridiplantae</taxon>
        <taxon>Streptophyta</taxon>
        <taxon>Embryophyta</taxon>
        <taxon>Tracheophyta</taxon>
        <taxon>Spermatophyta</taxon>
        <taxon>Magnoliopsida</taxon>
        <taxon>Liliopsida</taxon>
        <taxon>Poales</taxon>
        <taxon>Poaceae</taxon>
        <taxon>PACMAD clade</taxon>
        <taxon>Arundinoideae</taxon>
        <taxon>Arundineae</taxon>
        <taxon>Arundo</taxon>
    </lineage>
</organism>
<evidence type="ECO:0000313" key="1">
    <source>
        <dbReference type="EMBL" id="JAD47379.1"/>
    </source>
</evidence>
<name>A0A0A9A6Q5_ARUDO</name>